<dbReference type="InterPro" id="IPR023393">
    <property type="entry name" value="START-like_dom_sf"/>
</dbReference>
<dbReference type="InterPro" id="IPR019587">
    <property type="entry name" value="Polyketide_cyclase/dehydratase"/>
</dbReference>
<name>A0A562DYY9_RHORH</name>
<dbReference type="AlphaFoldDB" id="A0A562DYY9"/>
<dbReference type="PANTHER" id="PTHR39332:SF7">
    <property type="entry name" value="SRPBCC FAMILY PROTEIN"/>
    <property type="match status" value="1"/>
</dbReference>
<reference evidence="1 2" key="1">
    <citation type="submission" date="2019-07" db="EMBL/GenBank/DDBJ databases">
        <title>Genome sequencing of lignin-degrading bacterial isolates.</title>
        <authorList>
            <person name="Gladden J."/>
        </authorList>
    </citation>
    <scope>NUCLEOTIDE SEQUENCE [LARGE SCALE GENOMIC DNA]</scope>
    <source>
        <strain evidence="1 2">J45</strain>
    </source>
</reference>
<dbReference type="RefSeq" id="WP_186455232.1">
    <property type="nucleotide sequence ID" value="NZ_VLJT01000034.1"/>
</dbReference>
<evidence type="ECO:0000313" key="2">
    <source>
        <dbReference type="Proteomes" id="UP000317573"/>
    </source>
</evidence>
<dbReference type="Proteomes" id="UP000317573">
    <property type="component" value="Unassembled WGS sequence"/>
</dbReference>
<dbReference type="PANTHER" id="PTHR39332">
    <property type="entry name" value="BLL4707 PROTEIN"/>
    <property type="match status" value="1"/>
</dbReference>
<dbReference type="SUPFAM" id="SSF55961">
    <property type="entry name" value="Bet v1-like"/>
    <property type="match status" value="1"/>
</dbReference>
<sequence>MQVNESRVITADPATVWKIGGDTANVADWIPALESSYQREDMRYTTFAGGGGEAVERIVEHDDQKRRYVYDYVSGPLPLESYRSVFAVVDHPEGAQITWDADFRGASAEEDAALAQAISAIYRAALDELENRVVRDRV</sequence>
<protein>
    <submittedName>
        <fullName evidence="1">Polyketide cyclase/dehydrase/lipid transport protein</fullName>
    </submittedName>
</protein>
<dbReference type="Pfam" id="PF10604">
    <property type="entry name" value="Polyketide_cyc2"/>
    <property type="match status" value="1"/>
</dbReference>
<comment type="caution">
    <text evidence="1">The sequence shown here is derived from an EMBL/GenBank/DDBJ whole genome shotgun (WGS) entry which is preliminary data.</text>
</comment>
<proteinExistence type="predicted"/>
<evidence type="ECO:0000313" key="1">
    <source>
        <dbReference type="EMBL" id="TWH14925.1"/>
    </source>
</evidence>
<dbReference type="CDD" id="cd07821">
    <property type="entry name" value="PYR_PYL_RCAR_like"/>
    <property type="match status" value="1"/>
</dbReference>
<accession>A0A562DYY9</accession>
<organism evidence="1 2">
    <name type="scientific">Rhodococcus rhodochrous J45</name>
    <dbReference type="NCBI Taxonomy" id="935266"/>
    <lineage>
        <taxon>Bacteria</taxon>
        <taxon>Bacillati</taxon>
        <taxon>Actinomycetota</taxon>
        <taxon>Actinomycetes</taxon>
        <taxon>Mycobacteriales</taxon>
        <taxon>Nocardiaceae</taxon>
        <taxon>Rhodococcus</taxon>
    </lineage>
</organism>
<gene>
    <name evidence="1" type="ORF">L618_003500000090</name>
</gene>
<dbReference type="Gene3D" id="3.30.530.20">
    <property type="match status" value="1"/>
</dbReference>
<dbReference type="EMBL" id="VLJT01000034">
    <property type="protein sequence ID" value="TWH14925.1"/>
    <property type="molecule type" value="Genomic_DNA"/>
</dbReference>